<name>A0A915HWC1_ROMCU</name>
<evidence type="ECO:0000313" key="1">
    <source>
        <dbReference type="Proteomes" id="UP000887565"/>
    </source>
</evidence>
<organism evidence="1 2">
    <name type="scientific">Romanomermis culicivorax</name>
    <name type="common">Nematode worm</name>
    <dbReference type="NCBI Taxonomy" id="13658"/>
    <lineage>
        <taxon>Eukaryota</taxon>
        <taxon>Metazoa</taxon>
        <taxon>Ecdysozoa</taxon>
        <taxon>Nematoda</taxon>
        <taxon>Enoplea</taxon>
        <taxon>Dorylaimia</taxon>
        <taxon>Mermithida</taxon>
        <taxon>Mermithoidea</taxon>
        <taxon>Mermithidae</taxon>
        <taxon>Romanomermis</taxon>
    </lineage>
</organism>
<proteinExistence type="predicted"/>
<keyword evidence="1" id="KW-1185">Reference proteome</keyword>
<evidence type="ECO:0000313" key="2">
    <source>
        <dbReference type="WBParaSite" id="nRc.2.0.1.t05718-RA"/>
    </source>
</evidence>
<protein>
    <submittedName>
        <fullName evidence="2">Uncharacterized protein</fullName>
    </submittedName>
</protein>
<sequence length="64" mass="6638">MAPYGATNSRPVAVTPFKATITSAPIRSKSFDDRIISFEPDAPAINPPAPGTGSKLLAFDTCSA</sequence>
<dbReference type="Proteomes" id="UP000887565">
    <property type="component" value="Unplaced"/>
</dbReference>
<accession>A0A915HWC1</accession>
<dbReference type="AlphaFoldDB" id="A0A915HWC1"/>
<reference evidence="2" key="1">
    <citation type="submission" date="2022-11" db="UniProtKB">
        <authorList>
            <consortium name="WormBaseParasite"/>
        </authorList>
    </citation>
    <scope>IDENTIFICATION</scope>
</reference>
<dbReference type="WBParaSite" id="nRc.2.0.1.t05718-RA">
    <property type="protein sequence ID" value="nRc.2.0.1.t05718-RA"/>
    <property type="gene ID" value="nRc.2.0.1.g05718"/>
</dbReference>